<dbReference type="InterPro" id="IPR014905">
    <property type="entry name" value="HIRAN"/>
</dbReference>
<dbReference type="Gene3D" id="3.30.70.2330">
    <property type="match status" value="1"/>
</dbReference>
<accession>A0AAD1EMX0</accession>
<dbReference type="RefSeq" id="WP_104265739.1">
    <property type="nucleotide sequence ID" value="NZ_CP028130.1"/>
</dbReference>
<sequence length="239" mass="26305">MTLLADRPSARPARGLRELLLVWQNPRTRRFLRAAVLSVGAEGFVFRYEPEAVSDEDFFPLAEFPELQGEYTSPSLPPFFANRVMSSERGSYDDYLAWLGLDAASPDLPVEIMVRTGAERATDTFHVIEKPVRTAEIFVGRFFVSGVRHRPEHPQSVLRLEPGAGLVLVPDPGNALNADAYTVATESGESIGWVPDWLCGEIAGLAAAGWEFEAVAEKVSPEAPAHVQVLCRVTATLRR</sequence>
<dbReference type="EMBL" id="CP028130">
    <property type="protein sequence ID" value="AZZ56551.1"/>
    <property type="molecule type" value="Genomic_DNA"/>
</dbReference>
<gene>
    <name evidence="4" type="ORF">C7V51_12175</name>
</gene>
<keyword evidence="1" id="KW-0479">Metal-binding</keyword>
<dbReference type="AlphaFoldDB" id="A0AAD1EMX0"/>
<organism evidence="4 5">
    <name type="scientific">Rathayibacter iranicus</name>
    <dbReference type="NCBI Taxonomy" id="59737"/>
    <lineage>
        <taxon>Bacteria</taxon>
        <taxon>Bacillati</taxon>
        <taxon>Actinomycetota</taxon>
        <taxon>Actinomycetes</taxon>
        <taxon>Micrococcales</taxon>
        <taxon>Microbacteriaceae</taxon>
        <taxon>Rathayibacter</taxon>
    </lineage>
</organism>
<dbReference type="Proteomes" id="UP000283946">
    <property type="component" value="Chromosome"/>
</dbReference>
<evidence type="ECO:0000313" key="4">
    <source>
        <dbReference type="EMBL" id="AZZ56551.1"/>
    </source>
</evidence>
<proteinExistence type="predicted"/>
<evidence type="ECO:0000256" key="1">
    <source>
        <dbReference type="ARBA" id="ARBA00022723"/>
    </source>
</evidence>
<protein>
    <recommendedName>
        <fullName evidence="3">HIRAN domain-containing protein</fullName>
    </recommendedName>
</protein>
<evidence type="ECO:0000313" key="5">
    <source>
        <dbReference type="Proteomes" id="UP000283946"/>
    </source>
</evidence>
<feature type="domain" description="HIRAN" evidence="3">
    <location>
        <begin position="141"/>
        <end position="235"/>
    </location>
</feature>
<name>A0AAD1EMX0_9MICO</name>
<evidence type="ECO:0000259" key="3">
    <source>
        <dbReference type="Pfam" id="PF08797"/>
    </source>
</evidence>
<keyword evidence="2" id="KW-0378">Hydrolase</keyword>
<evidence type="ECO:0000256" key="2">
    <source>
        <dbReference type="ARBA" id="ARBA00022801"/>
    </source>
</evidence>
<dbReference type="KEGG" id="ria:C7V51_12175"/>
<reference evidence="4 5" key="1">
    <citation type="submission" date="2018-03" db="EMBL/GenBank/DDBJ databases">
        <title>Bacteriophage NCPPB3778 and a type I-E CRISPR drive the evolution of the US Biological Select Agent, Rathayibacter toxicus.</title>
        <authorList>
            <person name="Davis E.W.II."/>
            <person name="Tabima J.F."/>
            <person name="Weisberg A.J."/>
            <person name="Dantas Lopes L."/>
            <person name="Wiseman M.S."/>
            <person name="Wiseman M.S."/>
            <person name="Pupko T."/>
            <person name="Belcher M.S."/>
            <person name="Sechler A.J."/>
            <person name="Tancos M.A."/>
            <person name="Schroeder B.K."/>
            <person name="Murray T.D."/>
            <person name="Luster D.G."/>
            <person name="Schneider W.L."/>
            <person name="Rogers E."/>
            <person name="Andreote F.D."/>
            <person name="Grunwald N.J."/>
            <person name="Putnam M.L."/>
            <person name="Chang J.H."/>
        </authorList>
    </citation>
    <scope>NUCLEOTIDE SEQUENCE [LARGE SCALE GENOMIC DNA]</scope>
    <source>
        <strain evidence="4 5">NCCPB 2253</strain>
    </source>
</reference>
<dbReference type="Pfam" id="PF08797">
    <property type="entry name" value="HIRAN"/>
    <property type="match status" value="1"/>
</dbReference>